<dbReference type="EMBL" id="BAAAME010000002">
    <property type="protein sequence ID" value="GAA1729600.1"/>
    <property type="molecule type" value="Genomic_DNA"/>
</dbReference>
<dbReference type="RefSeq" id="WP_344197939.1">
    <property type="nucleotide sequence ID" value="NZ_BAAAME010000002.1"/>
</dbReference>
<dbReference type="InterPro" id="IPR032466">
    <property type="entry name" value="Metal_Hydrolase"/>
</dbReference>
<dbReference type="Gene3D" id="3.20.20.140">
    <property type="entry name" value="Metal-dependent hydrolases"/>
    <property type="match status" value="1"/>
</dbReference>
<dbReference type="InterPro" id="IPR008257">
    <property type="entry name" value="Pept_M19"/>
</dbReference>
<keyword evidence="2" id="KW-1185">Reference proteome</keyword>
<evidence type="ECO:0000313" key="2">
    <source>
        <dbReference type="Proteomes" id="UP001501057"/>
    </source>
</evidence>
<comment type="caution">
    <text evidence="1">The sequence shown here is derived from an EMBL/GenBank/DDBJ whole genome shotgun (WGS) entry which is preliminary data.</text>
</comment>
<dbReference type="SUPFAM" id="SSF51556">
    <property type="entry name" value="Metallo-dependent hydrolases"/>
    <property type="match status" value="1"/>
</dbReference>
<protein>
    <submittedName>
        <fullName evidence="1">Dipeptidase</fullName>
    </submittedName>
</protein>
<evidence type="ECO:0000313" key="1">
    <source>
        <dbReference type="EMBL" id="GAA1729600.1"/>
    </source>
</evidence>
<dbReference type="Proteomes" id="UP001501057">
    <property type="component" value="Unassembled WGS sequence"/>
</dbReference>
<dbReference type="PROSITE" id="PS51365">
    <property type="entry name" value="RENAL_DIPEPTIDASE_2"/>
    <property type="match status" value="1"/>
</dbReference>
<dbReference type="CDD" id="cd01301">
    <property type="entry name" value="rDP_like"/>
    <property type="match status" value="1"/>
</dbReference>
<dbReference type="PANTHER" id="PTHR10443">
    <property type="entry name" value="MICROSOMAL DIPEPTIDASE"/>
    <property type="match status" value="1"/>
</dbReference>
<dbReference type="Pfam" id="PF01244">
    <property type="entry name" value="Peptidase_M19"/>
    <property type="match status" value="1"/>
</dbReference>
<reference evidence="1 2" key="1">
    <citation type="journal article" date="2019" name="Int. J. Syst. Evol. Microbiol.">
        <title>The Global Catalogue of Microorganisms (GCM) 10K type strain sequencing project: providing services to taxonomists for standard genome sequencing and annotation.</title>
        <authorList>
            <consortium name="The Broad Institute Genomics Platform"/>
            <consortium name="The Broad Institute Genome Sequencing Center for Infectious Disease"/>
            <person name="Wu L."/>
            <person name="Ma J."/>
        </authorList>
    </citation>
    <scope>NUCLEOTIDE SEQUENCE [LARGE SCALE GENOMIC DNA]</scope>
    <source>
        <strain evidence="1 2">JCM 13518</strain>
    </source>
</reference>
<sequence length="404" mass="44328">MTSTTPAERLARASAILRRQPIIDGHNDLPWVAREVADYDLETLNLHDTADLTHTDLRRLRAGHVGAQFWSVWVPTDLADDGALVATLEQIDFVHQMIAAYPDDFVLAVSAEDVERAHGDGRIACLIGAEGGHSIGNSLGALRTLHMLGVRYLTLTHDRNVPWADSATDLPVAHGLTRFGREIVAEMNRIGMLVDLSHVSTETMNDALDVTEAPVIFSHSCCRALVDHPRNVPDDVLRRLRDNGGLLMVSFVPEFVSAEYHAWSVRLEDHLRHRGFSGGTRGSREECRQEFIRADPPPRTTLSQVADHLEHARGILGAEGIGIGGDYDGTPDFPDDLPDVSGYPALFAELVRRGWTDAECELLAGGNVLRVMRAALPVAERLGASRRPSRMRIHAATEVAPDVV</sequence>
<proteinExistence type="predicted"/>
<accession>A0ABN2JJR4</accession>
<dbReference type="PANTHER" id="PTHR10443:SF12">
    <property type="entry name" value="DIPEPTIDASE"/>
    <property type="match status" value="1"/>
</dbReference>
<gene>
    <name evidence="1" type="ORF">GCM10009710_07760</name>
</gene>
<name>A0ABN2JJR4_9ACTN</name>
<organism evidence="1 2">
    <name type="scientific">Aeromicrobium alkaliterrae</name>
    <dbReference type="NCBI Taxonomy" id="302168"/>
    <lineage>
        <taxon>Bacteria</taxon>
        <taxon>Bacillati</taxon>
        <taxon>Actinomycetota</taxon>
        <taxon>Actinomycetes</taxon>
        <taxon>Propionibacteriales</taxon>
        <taxon>Nocardioidaceae</taxon>
        <taxon>Aeromicrobium</taxon>
    </lineage>
</organism>